<gene>
    <name evidence="4" type="ORF">TL16_g07039</name>
</gene>
<evidence type="ECO:0000256" key="3">
    <source>
        <dbReference type="ARBA" id="ARBA00023002"/>
    </source>
</evidence>
<evidence type="ECO:0000313" key="5">
    <source>
        <dbReference type="Proteomes" id="UP001162640"/>
    </source>
</evidence>
<evidence type="ECO:0000256" key="1">
    <source>
        <dbReference type="ARBA" id="ARBA00006484"/>
    </source>
</evidence>
<reference evidence="5" key="1">
    <citation type="journal article" date="2023" name="Commun. Biol.">
        <title>Genome analysis of Parmales, the sister group of diatoms, reveals the evolutionary specialization of diatoms from phago-mixotrophs to photoautotrophs.</title>
        <authorList>
            <person name="Ban H."/>
            <person name="Sato S."/>
            <person name="Yoshikawa S."/>
            <person name="Yamada K."/>
            <person name="Nakamura Y."/>
            <person name="Ichinomiya M."/>
            <person name="Sato N."/>
            <person name="Blanc-Mathieu R."/>
            <person name="Endo H."/>
            <person name="Kuwata A."/>
            <person name="Ogata H."/>
        </authorList>
    </citation>
    <scope>NUCLEOTIDE SEQUENCE [LARGE SCALE GENOMIC DNA]</scope>
</reference>
<accession>A0A9W7AVM3</accession>
<organism evidence="4 5">
    <name type="scientific">Triparma laevis f. inornata</name>
    <dbReference type="NCBI Taxonomy" id="1714386"/>
    <lineage>
        <taxon>Eukaryota</taxon>
        <taxon>Sar</taxon>
        <taxon>Stramenopiles</taxon>
        <taxon>Ochrophyta</taxon>
        <taxon>Bolidophyceae</taxon>
        <taxon>Parmales</taxon>
        <taxon>Triparmaceae</taxon>
        <taxon>Triparma</taxon>
    </lineage>
</organism>
<evidence type="ECO:0000256" key="2">
    <source>
        <dbReference type="ARBA" id="ARBA00022857"/>
    </source>
</evidence>
<comment type="caution">
    <text evidence="4">The sequence shown here is derived from an EMBL/GenBank/DDBJ whole genome shotgun (WGS) entry which is preliminary data.</text>
</comment>
<dbReference type="PANTHER" id="PTHR43490:SF99">
    <property type="entry name" value="SHORT-CHAIN DEHYDROGENASE_REDUCTASE"/>
    <property type="match status" value="1"/>
</dbReference>
<dbReference type="GO" id="GO:0016491">
    <property type="term" value="F:oxidoreductase activity"/>
    <property type="evidence" value="ECO:0007669"/>
    <property type="project" value="UniProtKB-KW"/>
</dbReference>
<dbReference type="InterPro" id="IPR036291">
    <property type="entry name" value="NAD(P)-bd_dom_sf"/>
</dbReference>
<dbReference type="InterPro" id="IPR002347">
    <property type="entry name" value="SDR_fam"/>
</dbReference>
<dbReference type="AlphaFoldDB" id="A0A9W7AVM3"/>
<keyword evidence="2" id="KW-0521">NADP</keyword>
<protein>
    <recommendedName>
        <fullName evidence="6">NAD(P)-binding protein</fullName>
    </recommendedName>
</protein>
<sequence length="241" mass="25615">MSPVSPAVIPPCILVTGANRGIGVAIVGRCLLQSKEMHIVLAFSELRKADAKFQKLTAIVNNAGIAYGSTANILNVNTLGPKRIDDDFLPFLDMAAPGKPRIVQISSGAAPRCVQSSSAKRRSFFMETPNVTWEKISAVVDEVNQGSGAKGGDLTKGELKKQFGIGSLKGPGSSAYSLSKALLNLYTSWRTKECGDNVRVNAFSPGAIATDLFSESAFACIMRKIMKSPDSGTKSTLLLLF</sequence>
<evidence type="ECO:0008006" key="6">
    <source>
        <dbReference type="Google" id="ProtNLM"/>
    </source>
</evidence>
<dbReference type="GO" id="GO:0016020">
    <property type="term" value="C:membrane"/>
    <property type="evidence" value="ECO:0007669"/>
    <property type="project" value="TreeGrafter"/>
</dbReference>
<evidence type="ECO:0000313" key="4">
    <source>
        <dbReference type="EMBL" id="GMH76327.1"/>
    </source>
</evidence>
<dbReference type="Proteomes" id="UP001162640">
    <property type="component" value="Unassembled WGS sequence"/>
</dbReference>
<name>A0A9W7AVM3_9STRA</name>
<dbReference type="EMBL" id="BLQM01000219">
    <property type="protein sequence ID" value="GMH76327.1"/>
    <property type="molecule type" value="Genomic_DNA"/>
</dbReference>
<keyword evidence="3" id="KW-0560">Oxidoreductase</keyword>
<dbReference type="Gene3D" id="3.40.50.720">
    <property type="entry name" value="NAD(P)-binding Rossmann-like Domain"/>
    <property type="match status" value="1"/>
</dbReference>
<dbReference type="PRINTS" id="PR00081">
    <property type="entry name" value="GDHRDH"/>
</dbReference>
<comment type="similarity">
    <text evidence="1">Belongs to the short-chain dehydrogenases/reductases (SDR) family.</text>
</comment>
<dbReference type="SUPFAM" id="SSF51735">
    <property type="entry name" value="NAD(P)-binding Rossmann-fold domains"/>
    <property type="match status" value="1"/>
</dbReference>
<dbReference type="PANTHER" id="PTHR43490">
    <property type="entry name" value="(+)-NEOMENTHOL DEHYDROGENASE"/>
    <property type="match status" value="1"/>
</dbReference>
<proteinExistence type="inferred from homology"/>